<feature type="domain" description="DUF6533" evidence="2">
    <location>
        <begin position="42"/>
        <end position="88"/>
    </location>
</feature>
<evidence type="ECO:0000313" key="3">
    <source>
        <dbReference type="EMBL" id="TFL06111.1"/>
    </source>
</evidence>
<feature type="transmembrane region" description="Helical" evidence="1">
    <location>
        <begin position="225"/>
        <end position="244"/>
    </location>
</feature>
<dbReference type="Pfam" id="PF20151">
    <property type="entry name" value="DUF6533"/>
    <property type="match status" value="1"/>
</dbReference>
<dbReference type="AlphaFoldDB" id="A0A5C3QZZ6"/>
<evidence type="ECO:0000256" key="1">
    <source>
        <dbReference type="SAM" id="Phobius"/>
    </source>
</evidence>
<evidence type="ECO:0000313" key="4">
    <source>
        <dbReference type="Proteomes" id="UP000305067"/>
    </source>
</evidence>
<reference evidence="3 4" key="1">
    <citation type="journal article" date="2019" name="Nat. Ecol. Evol.">
        <title>Megaphylogeny resolves global patterns of mushroom evolution.</title>
        <authorList>
            <person name="Varga T."/>
            <person name="Krizsan K."/>
            <person name="Foldi C."/>
            <person name="Dima B."/>
            <person name="Sanchez-Garcia M."/>
            <person name="Sanchez-Ramirez S."/>
            <person name="Szollosi G.J."/>
            <person name="Szarkandi J.G."/>
            <person name="Papp V."/>
            <person name="Albert L."/>
            <person name="Andreopoulos W."/>
            <person name="Angelini C."/>
            <person name="Antonin V."/>
            <person name="Barry K.W."/>
            <person name="Bougher N.L."/>
            <person name="Buchanan P."/>
            <person name="Buyck B."/>
            <person name="Bense V."/>
            <person name="Catcheside P."/>
            <person name="Chovatia M."/>
            <person name="Cooper J."/>
            <person name="Damon W."/>
            <person name="Desjardin D."/>
            <person name="Finy P."/>
            <person name="Geml J."/>
            <person name="Haridas S."/>
            <person name="Hughes K."/>
            <person name="Justo A."/>
            <person name="Karasinski D."/>
            <person name="Kautmanova I."/>
            <person name="Kiss B."/>
            <person name="Kocsube S."/>
            <person name="Kotiranta H."/>
            <person name="LaButti K.M."/>
            <person name="Lechner B.E."/>
            <person name="Liimatainen K."/>
            <person name="Lipzen A."/>
            <person name="Lukacs Z."/>
            <person name="Mihaltcheva S."/>
            <person name="Morgado L.N."/>
            <person name="Niskanen T."/>
            <person name="Noordeloos M.E."/>
            <person name="Ohm R.A."/>
            <person name="Ortiz-Santana B."/>
            <person name="Ovrebo C."/>
            <person name="Racz N."/>
            <person name="Riley R."/>
            <person name="Savchenko A."/>
            <person name="Shiryaev A."/>
            <person name="Soop K."/>
            <person name="Spirin V."/>
            <person name="Szebenyi C."/>
            <person name="Tomsovsky M."/>
            <person name="Tulloss R.E."/>
            <person name="Uehling J."/>
            <person name="Grigoriev I.V."/>
            <person name="Vagvolgyi C."/>
            <person name="Papp T."/>
            <person name="Martin F.M."/>
            <person name="Miettinen O."/>
            <person name="Hibbett D.S."/>
            <person name="Nagy L.G."/>
        </authorList>
    </citation>
    <scope>NUCLEOTIDE SEQUENCE [LARGE SCALE GENOMIC DNA]</scope>
    <source>
        <strain evidence="3 4">CBS 309.79</strain>
    </source>
</reference>
<dbReference type="OrthoDB" id="3261349at2759"/>
<evidence type="ECO:0000259" key="2">
    <source>
        <dbReference type="Pfam" id="PF20151"/>
    </source>
</evidence>
<dbReference type="InterPro" id="IPR045340">
    <property type="entry name" value="DUF6533"/>
</dbReference>
<dbReference type="EMBL" id="ML178815">
    <property type="protein sequence ID" value="TFL06111.1"/>
    <property type="molecule type" value="Genomic_DNA"/>
</dbReference>
<name>A0A5C3QZZ6_9AGAR</name>
<feature type="transmembrane region" description="Helical" evidence="1">
    <location>
        <begin position="290"/>
        <end position="310"/>
    </location>
</feature>
<feature type="transmembrane region" description="Helical" evidence="1">
    <location>
        <begin position="77"/>
        <end position="99"/>
    </location>
</feature>
<feature type="transmembrane region" description="Helical" evidence="1">
    <location>
        <begin position="140"/>
        <end position="159"/>
    </location>
</feature>
<feature type="transmembrane region" description="Helical" evidence="1">
    <location>
        <begin position="39"/>
        <end position="56"/>
    </location>
</feature>
<accession>A0A5C3QZZ6</accession>
<gene>
    <name evidence="3" type="ORF">BDV98DRAFT_600200</name>
</gene>
<feature type="transmembrane region" description="Helical" evidence="1">
    <location>
        <begin position="265"/>
        <end position="284"/>
    </location>
</feature>
<dbReference type="Proteomes" id="UP000305067">
    <property type="component" value="Unassembled WGS sequence"/>
</dbReference>
<keyword evidence="1" id="KW-1133">Transmembrane helix</keyword>
<keyword evidence="4" id="KW-1185">Reference proteome</keyword>
<keyword evidence="1" id="KW-0812">Transmembrane</keyword>
<organism evidence="3 4">
    <name type="scientific">Pterulicium gracile</name>
    <dbReference type="NCBI Taxonomy" id="1884261"/>
    <lineage>
        <taxon>Eukaryota</taxon>
        <taxon>Fungi</taxon>
        <taxon>Dikarya</taxon>
        <taxon>Basidiomycota</taxon>
        <taxon>Agaricomycotina</taxon>
        <taxon>Agaricomycetes</taxon>
        <taxon>Agaricomycetidae</taxon>
        <taxon>Agaricales</taxon>
        <taxon>Pleurotineae</taxon>
        <taxon>Pterulaceae</taxon>
        <taxon>Pterulicium</taxon>
    </lineage>
</organism>
<feature type="transmembrane region" description="Helical" evidence="1">
    <location>
        <begin position="166"/>
        <end position="184"/>
    </location>
</feature>
<proteinExistence type="predicted"/>
<sequence>MDLADVTHLAIRKQVLVSFITTGEPHKNYPDPRLLLRSLHGYIETAALVVLYYDYCMTFSAEVTLFWSKSMRTQGAILFYLNRYLVLLGNIPTFIFFFWPGPLLRHNVRSRKRLPIYRFESANRFPYAQRCDSLVIYHQYHLALVQLIISATLVIRTYALYGGRRLIISGLVAVTTGMVLNALVQWSMLTASDTGVEHALSVVGCLKFYSDEQQSVSLSCPADVAWMWTGVLVLDLLVFVLTLGKAVQLQGRHPSYVWGVFIRDGVLYFGVITVANLVNILTFLKGEAYMRSVFPTFANIIASIMISRLMMNLREHSNAQAEQRCLQQIPMSSMRSATGS</sequence>
<protein>
    <recommendedName>
        <fullName evidence="2">DUF6533 domain-containing protein</fullName>
    </recommendedName>
</protein>
<keyword evidence="1" id="KW-0472">Membrane</keyword>